<gene>
    <name evidence="1" type="ORF">PHLGIDRAFT_114282</name>
</gene>
<keyword evidence="2" id="KW-1185">Reference proteome</keyword>
<organism evidence="1 2">
    <name type="scientific">Phlebiopsis gigantea (strain 11061_1 CR5-6)</name>
    <name type="common">White-rot fungus</name>
    <name type="synonym">Peniophora gigantea</name>
    <dbReference type="NCBI Taxonomy" id="745531"/>
    <lineage>
        <taxon>Eukaryota</taxon>
        <taxon>Fungi</taxon>
        <taxon>Dikarya</taxon>
        <taxon>Basidiomycota</taxon>
        <taxon>Agaricomycotina</taxon>
        <taxon>Agaricomycetes</taxon>
        <taxon>Polyporales</taxon>
        <taxon>Phanerochaetaceae</taxon>
        <taxon>Phlebiopsis</taxon>
    </lineage>
</organism>
<name>A0A0C3S682_PHLG1</name>
<sequence>MGRPFGNQGSPDANVFRVDERIALSARATPASRPDGKVFLPAAWRGVINGVVACRSVHAPAPGRGSPIVRLQARGHVAGDPAAFVGRVQATWFCSTVRVAFPATGKVNLSLTAHTHRWDEIGSHDALPTTLSPGEVFDFAKGPIREYSFAARPREETRILDGYRGLSLSYVPNITTLSTDIILRRTPRATLRRVSIVAGSPQRAFPVWPPNLMALTSANGIHLHTLDYCIVPQDTRLKPQALQYGPLRTWAETLLRIPRDDL</sequence>
<dbReference type="HOGENOM" id="CLU_1062122_0_0_1"/>
<accession>A0A0C3S682</accession>
<dbReference type="EMBL" id="KN840444">
    <property type="protein sequence ID" value="KIP11701.1"/>
    <property type="molecule type" value="Genomic_DNA"/>
</dbReference>
<proteinExistence type="predicted"/>
<protein>
    <submittedName>
        <fullName evidence="1">Uncharacterized protein</fullName>
    </submittedName>
</protein>
<evidence type="ECO:0000313" key="2">
    <source>
        <dbReference type="Proteomes" id="UP000053257"/>
    </source>
</evidence>
<reference evidence="1 2" key="1">
    <citation type="journal article" date="2014" name="PLoS Genet.">
        <title>Analysis of the Phlebiopsis gigantea genome, transcriptome and secretome provides insight into its pioneer colonization strategies of wood.</title>
        <authorList>
            <person name="Hori C."/>
            <person name="Ishida T."/>
            <person name="Igarashi K."/>
            <person name="Samejima M."/>
            <person name="Suzuki H."/>
            <person name="Master E."/>
            <person name="Ferreira P."/>
            <person name="Ruiz-Duenas F.J."/>
            <person name="Held B."/>
            <person name="Canessa P."/>
            <person name="Larrondo L.F."/>
            <person name="Schmoll M."/>
            <person name="Druzhinina I.S."/>
            <person name="Kubicek C.P."/>
            <person name="Gaskell J.A."/>
            <person name="Kersten P."/>
            <person name="St John F."/>
            <person name="Glasner J."/>
            <person name="Sabat G."/>
            <person name="Splinter BonDurant S."/>
            <person name="Syed K."/>
            <person name="Yadav J."/>
            <person name="Mgbeahuruike A.C."/>
            <person name="Kovalchuk A."/>
            <person name="Asiegbu F.O."/>
            <person name="Lackner G."/>
            <person name="Hoffmeister D."/>
            <person name="Rencoret J."/>
            <person name="Gutierrez A."/>
            <person name="Sun H."/>
            <person name="Lindquist E."/>
            <person name="Barry K."/>
            <person name="Riley R."/>
            <person name="Grigoriev I.V."/>
            <person name="Henrissat B."/>
            <person name="Kues U."/>
            <person name="Berka R.M."/>
            <person name="Martinez A.T."/>
            <person name="Covert S.F."/>
            <person name="Blanchette R.A."/>
            <person name="Cullen D."/>
        </authorList>
    </citation>
    <scope>NUCLEOTIDE SEQUENCE [LARGE SCALE GENOMIC DNA]</scope>
    <source>
        <strain evidence="1 2">11061_1 CR5-6</strain>
    </source>
</reference>
<dbReference type="Proteomes" id="UP000053257">
    <property type="component" value="Unassembled WGS sequence"/>
</dbReference>
<dbReference type="AlphaFoldDB" id="A0A0C3S682"/>
<evidence type="ECO:0000313" key="1">
    <source>
        <dbReference type="EMBL" id="KIP11701.1"/>
    </source>
</evidence>